<dbReference type="Proteomes" id="UP000593601">
    <property type="component" value="Chromosome"/>
</dbReference>
<proteinExistence type="predicted"/>
<feature type="chain" id="PRO_5032292082" description="DUF4430 domain-containing protein" evidence="1">
    <location>
        <begin position="30"/>
        <end position="201"/>
    </location>
</feature>
<name>A0A7M2RCN4_9FIRM</name>
<dbReference type="KEGG" id="bliq:INP51_08470"/>
<evidence type="ECO:0000313" key="2">
    <source>
        <dbReference type="EMBL" id="QOV18089.1"/>
    </source>
</evidence>
<evidence type="ECO:0000313" key="3">
    <source>
        <dbReference type="Proteomes" id="UP000593601"/>
    </source>
</evidence>
<keyword evidence="3" id="KW-1185">Reference proteome</keyword>
<evidence type="ECO:0008006" key="4">
    <source>
        <dbReference type="Google" id="ProtNLM"/>
    </source>
</evidence>
<dbReference type="AlphaFoldDB" id="A0A7M2RCN4"/>
<keyword evidence="1" id="KW-0732">Signal</keyword>
<protein>
    <recommendedName>
        <fullName evidence="4">DUF4430 domain-containing protein</fullName>
    </recommendedName>
</protein>
<sequence length="201" mass="21883">MRLKNLVKRMVGVVLAMVMVFSMSMSVFAAPSGTVDVTIINKGSTVAEQTVSISAIQAEVGTDGHYYTTTPYTDYDTEGVKVPTVADALIKAYAMENSLNALTLATYTPGGSSTSYAISYDWDLHPYVGNPGIYFLYFDWVTTANESFVDNGDGTTTYTGDTWILDVDGNESSLYASNIDLSTVSEVVFEYKQVSYTYPNS</sequence>
<gene>
    <name evidence="2" type="ORF">INP51_08470</name>
</gene>
<reference evidence="2 3" key="1">
    <citation type="submission" date="2020-10" db="EMBL/GenBank/DDBJ databases">
        <title>Blautia liquoris sp.nov., isolated from the mud in a fermentation cellar used for the production of Chinese strong-flavoured liquor.</title>
        <authorList>
            <person name="Lu L."/>
        </authorList>
    </citation>
    <scope>NUCLEOTIDE SEQUENCE [LARGE SCALE GENOMIC DNA]</scope>
    <source>
        <strain evidence="2 3">LZLJ-3</strain>
    </source>
</reference>
<dbReference type="EMBL" id="CP063304">
    <property type="protein sequence ID" value="QOV18089.1"/>
    <property type="molecule type" value="Genomic_DNA"/>
</dbReference>
<evidence type="ECO:0000256" key="1">
    <source>
        <dbReference type="SAM" id="SignalP"/>
    </source>
</evidence>
<accession>A0A7M2RCN4</accession>
<dbReference type="RefSeq" id="WP_193734451.1">
    <property type="nucleotide sequence ID" value="NZ_CP063304.1"/>
</dbReference>
<feature type="signal peptide" evidence="1">
    <location>
        <begin position="1"/>
        <end position="29"/>
    </location>
</feature>
<organism evidence="2 3">
    <name type="scientific">Blautia liquoris</name>
    <dbReference type="NCBI Taxonomy" id="2779518"/>
    <lineage>
        <taxon>Bacteria</taxon>
        <taxon>Bacillati</taxon>
        <taxon>Bacillota</taxon>
        <taxon>Clostridia</taxon>
        <taxon>Lachnospirales</taxon>
        <taxon>Lachnospiraceae</taxon>
        <taxon>Blautia</taxon>
    </lineage>
</organism>